<protein>
    <submittedName>
        <fullName evidence="1">Uncharacterized protein</fullName>
    </submittedName>
</protein>
<organism evidence="1 2">
    <name type="scientific">Dendrolimus kikuchii</name>
    <dbReference type="NCBI Taxonomy" id="765133"/>
    <lineage>
        <taxon>Eukaryota</taxon>
        <taxon>Metazoa</taxon>
        <taxon>Ecdysozoa</taxon>
        <taxon>Arthropoda</taxon>
        <taxon>Hexapoda</taxon>
        <taxon>Insecta</taxon>
        <taxon>Pterygota</taxon>
        <taxon>Neoptera</taxon>
        <taxon>Endopterygota</taxon>
        <taxon>Lepidoptera</taxon>
        <taxon>Glossata</taxon>
        <taxon>Ditrysia</taxon>
        <taxon>Bombycoidea</taxon>
        <taxon>Lasiocampidae</taxon>
        <taxon>Dendrolimus</taxon>
    </lineage>
</organism>
<dbReference type="EMBL" id="CM034401">
    <property type="protein sequence ID" value="KAJ0175653.1"/>
    <property type="molecule type" value="Genomic_DNA"/>
</dbReference>
<name>A0ACC1CVH7_9NEOP</name>
<proteinExistence type="predicted"/>
<dbReference type="Proteomes" id="UP000824533">
    <property type="component" value="Linkage Group LG15"/>
</dbReference>
<evidence type="ECO:0000313" key="1">
    <source>
        <dbReference type="EMBL" id="KAJ0175653.1"/>
    </source>
</evidence>
<gene>
    <name evidence="1" type="ORF">K1T71_008812</name>
</gene>
<reference evidence="1 2" key="1">
    <citation type="journal article" date="2021" name="Front. Genet.">
        <title>Chromosome-Level Genome Assembly Reveals Significant Gene Expansion in the Toll and IMD Signaling Pathways of Dendrolimus kikuchii.</title>
        <authorList>
            <person name="Zhou J."/>
            <person name="Wu P."/>
            <person name="Xiong Z."/>
            <person name="Liu N."/>
            <person name="Zhao N."/>
            <person name="Ji M."/>
            <person name="Qiu Y."/>
            <person name="Yang B."/>
        </authorList>
    </citation>
    <scope>NUCLEOTIDE SEQUENCE [LARGE SCALE GENOMIC DNA]</scope>
    <source>
        <strain evidence="1">Ann1</strain>
    </source>
</reference>
<comment type="caution">
    <text evidence="1">The sequence shown here is derived from an EMBL/GenBank/DDBJ whole genome shotgun (WGS) entry which is preliminary data.</text>
</comment>
<evidence type="ECO:0000313" key="2">
    <source>
        <dbReference type="Proteomes" id="UP000824533"/>
    </source>
</evidence>
<sequence length="341" mass="39020">MGLALCLVSCRIDFDENNHDPVYGEDWLMYVDDNGSTHMMNFSYIPSDTRGILLGGADFYLYTRRNEVGEYLNMSENKELIKSNYFNSSNTIKVLTHGWFSDEQTEWIQLMKDDLLRNGDFNVITVDWQCLAKNIFYQWSALSTRYVGKLTAKLLNALSKSYNIRNDTIHLIGHSLGAHVMGYAGMFAKNGVHRITGLDPARPLFEIPSMPPEYRLEKSDADFVDIIHTSSGLLGYKRSHGHADFYPNSGKPIQPGCDVGIQYLIDACSHARSHKFFSESIDPKNRYTSYPCESWDEFVKNNCRENSTLMGFYASDERYGDFYLQTRGHPPYAIDQEESTL</sequence>
<keyword evidence="2" id="KW-1185">Reference proteome</keyword>
<accession>A0ACC1CVH7</accession>